<feature type="non-terminal residue" evidence="2">
    <location>
        <position position="1"/>
    </location>
</feature>
<evidence type="ECO:0000313" key="2">
    <source>
        <dbReference type="EMBL" id="MED6164236.1"/>
    </source>
</evidence>
<gene>
    <name evidence="2" type="ORF">PIB30_087784</name>
</gene>
<protein>
    <submittedName>
        <fullName evidence="2">Uncharacterized protein</fullName>
    </submittedName>
</protein>
<organism evidence="2 3">
    <name type="scientific">Stylosanthes scabra</name>
    <dbReference type="NCBI Taxonomy" id="79078"/>
    <lineage>
        <taxon>Eukaryota</taxon>
        <taxon>Viridiplantae</taxon>
        <taxon>Streptophyta</taxon>
        <taxon>Embryophyta</taxon>
        <taxon>Tracheophyta</taxon>
        <taxon>Spermatophyta</taxon>
        <taxon>Magnoliopsida</taxon>
        <taxon>eudicotyledons</taxon>
        <taxon>Gunneridae</taxon>
        <taxon>Pentapetalae</taxon>
        <taxon>rosids</taxon>
        <taxon>fabids</taxon>
        <taxon>Fabales</taxon>
        <taxon>Fabaceae</taxon>
        <taxon>Papilionoideae</taxon>
        <taxon>50 kb inversion clade</taxon>
        <taxon>dalbergioids sensu lato</taxon>
        <taxon>Dalbergieae</taxon>
        <taxon>Pterocarpus clade</taxon>
        <taxon>Stylosanthes</taxon>
    </lineage>
</organism>
<keyword evidence="3" id="KW-1185">Reference proteome</keyword>
<evidence type="ECO:0000256" key="1">
    <source>
        <dbReference type="SAM" id="Phobius"/>
    </source>
</evidence>
<sequence length="85" mass="10195">IKQQLKPNPLRQWRTSRFDSSPELAFSIPQYTYNSCAIFVAIWLVFEFGADRRRDCYYSICAEFWIEGSLTSNQWKFFFPKVKQP</sequence>
<proteinExistence type="predicted"/>
<comment type="caution">
    <text evidence="2">The sequence shown here is derived from an EMBL/GenBank/DDBJ whole genome shotgun (WGS) entry which is preliminary data.</text>
</comment>
<evidence type="ECO:0000313" key="3">
    <source>
        <dbReference type="Proteomes" id="UP001341840"/>
    </source>
</evidence>
<dbReference type="EMBL" id="JASCZI010122390">
    <property type="protein sequence ID" value="MED6164236.1"/>
    <property type="molecule type" value="Genomic_DNA"/>
</dbReference>
<accession>A0ABU6USD1</accession>
<reference evidence="2 3" key="1">
    <citation type="journal article" date="2023" name="Plants (Basel)">
        <title>Bridging the Gap: Combining Genomics and Transcriptomics Approaches to Understand Stylosanthes scabra, an Orphan Legume from the Brazilian Caatinga.</title>
        <authorList>
            <person name="Ferreira-Neto J.R.C."/>
            <person name="da Silva M.D."/>
            <person name="Binneck E."/>
            <person name="de Melo N.F."/>
            <person name="da Silva R.H."/>
            <person name="de Melo A.L.T.M."/>
            <person name="Pandolfi V."/>
            <person name="Bustamante F.O."/>
            <person name="Brasileiro-Vidal A.C."/>
            <person name="Benko-Iseppon A.M."/>
        </authorList>
    </citation>
    <scope>NUCLEOTIDE SEQUENCE [LARGE SCALE GENOMIC DNA]</scope>
    <source>
        <tissue evidence="2">Leaves</tissue>
    </source>
</reference>
<keyword evidence="1" id="KW-0472">Membrane</keyword>
<keyword evidence="1" id="KW-0812">Transmembrane</keyword>
<keyword evidence="1" id="KW-1133">Transmembrane helix</keyword>
<name>A0ABU6USD1_9FABA</name>
<dbReference type="Proteomes" id="UP001341840">
    <property type="component" value="Unassembled WGS sequence"/>
</dbReference>
<feature type="transmembrane region" description="Helical" evidence="1">
    <location>
        <begin position="31"/>
        <end position="50"/>
    </location>
</feature>